<reference evidence="2" key="2">
    <citation type="submission" date="2016-05" db="EMBL/GenBank/DDBJ databases">
        <title>Comparative analysis highlights variable genome content of wheat rusts and divergence of the mating loci.</title>
        <authorList>
            <person name="Cuomo C.A."/>
            <person name="Bakkeren G."/>
            <person name="Szabo L."/>
            <person name="Khalil H."/>
            <person name="Joly D."/>
            <person name="Goldberg J."/>
            <person name="Young S."/>
            <person name="Zeng Q."/>
            <person name="Fellers J."/>
        </authorList>
    </citation>
    <scope>NUCLEOTIDE SEQUENCE [LARGE SCALE GENOMIC DNA]</scope>
    <source>
        <strain evidence="2">1-1 BBBD Race 1</strain>
    </source>
</reference>
<dbReference type="EnsemblFungi" id="PTTG_05889-t43_1">
    <property type="protein sequence ID" value="PTTG_05889-t43_1-p1"/>
    <property type="gene ID" value="PTTG_05889"/>
</dbReference>
<protein>
    <recommendedName>
        <fullName evidence="5">Serine protease</fullName>
    </recommendedName>
</protein>
<dbReference type="AlphaFoldDB" id="A0A180GY89"/>
<evidence type="ECO:0008006" key="5">
    <source>
        <dbReference type="Google" id="ProtNLM"/>
    </source>
</evidence>
<reference evidence="3" key="4">
    <citation type="submission" date="2025-05" db="UniProtKB">
        <authorList>
            <consortium name="EnsemblFungi"/>
        </authorList>
    </citation>
    <scope>IDENTIFICATION</scope>
    <source>
        <strain evidence="3">isolate 1-1 / race 1 (BBBD)</strain>
    </source>
</reference>
<gene>
    <name evidence="2" type="ORF">PTTG_05889</name>
</gene>
<organism evidence="2">
    <name type="scientific">Puccinia triticina (isolate 1-1 / race 1 (BBBD))</name>
    <name type="common">Brown leaf rust fungus</name>
    <dbReference type="NCBI Taxonomy" id="630390"/>
    <lineage>
        <taxon>Eukaryota</taxon>
        <taxon>Fungi</taxon>
        <taxon>Dikarya</taxon>
        <taxon>Basidiomycota</taxon>
        <taxon>Pucciniomycotina</taxon>
        <taxon>Pucciniomycetes</taxon>
        <taxon>Pucciniales</taxon>
        <taxon>Pucciniaceae</taxon>
        <taxon>Puccinia</taxon>
    </lineage>
</organism>
<dbReference type="OrthoDB" id="10054765at2759"/>
<evidence type="ECO:0000313" key="2">
    <source>
        <dbReference type="EMBL" id="OAV97298.1"/>
    </source>
</evidence>
<reference evidence="3 4" key="3">
    <citation type="journal article" date="2017" name="G3 (Bethesda)">
        <title>Comparative analysis highlights variable genome content of wheat rusts and divergence of the mating loci.</title>
        <authorList>
            <person name="Cuomo C.A."/>
            <person name="Bakkeren G."/>
            <person name="Khalil H.B."/>
            <person name="Panwar V."/>
            <person name="Joly D."/>
            <person name="Linning R."/>
            <person name="Sakthikumar S."/>
            <person name="Song X."/>
            <person name="Adiconis X."/>
            <person name="Fan L."/>
            <person name="Goldberg J.M."/>
            <person name="Levin J.Z."/>
            <person name="Young S."/>
            <person name="Zeng Q."/>
            <person name="Anikster Y."/>
            <person name="Bruce M."/>
            <person name="Wang M."/>
            <person name="Yin C."/>
            <person name="McCallum B."/>
            <person name="Szabo L.J."/>
            <person name="Hulbert S."/>
            <person name="Chen X."/>
            <person name="Fellers J.P."/>
        </authorList>
    </citation>
    <scope>NUCLEOTIDE SEQUENCE</scope>
    <source>
        <strain evidence="3">isolate 1-1 / race 1 (BBBD)</strain>
        <strain evidence="4">Isolate 1-1 / race 1 (BBBD)</strain>
    </source>
</reference>
<accession>A0A180GY89</accession>
<proteinExistence type="predicted"/>
<dbReference type="EMBL" id="ADAS02000014">
    <property type="protein sequence ID" value="OAV97298.1"/>
    <property type="molecule type" value="Genomic_DNA"/>
</dbReference>
<dbReference type="SUPFAM" id="SSF50494">
    <property type="entry name" value="Trypsin-like serine proteases"/>
    <property type="match status" value="1"/>
</dbReference>
<dbReference type="VEuPathDB" id="FungiDB:PTTG_05889"/>
<dbReference type="InterPro" id="IPR043504">
    <property type="entry name" value="Peptidase_S1_PA_chymotrypsin"/>
</dbReference>
<name>A0A180GY89_PUCT1</name>
<dbReference type="Proteomes" id="UP000005240">
    <property type="component" value="Unassembled WGS sequence"/>
</dbReference>
<dbReference type="Gene3D" id="2.40.10.10">
    <property type="entry name" value="Trypsin-like serine proteases"/>
    <property type="match status" value="1"/>
</dbReference>
<evidence type="ECO:0000313" key="4">
    <source>
        <dbReference type="Proteomes" id="UP000005240"/>
    </source>
</evidence>
<evidence type="ECO:0000256" key="1">
    <source>
        <dbReference type="SAM" id="MobiDB-lite"/>
    </source>
</evidence>
<keyword evidence="4" id="KW-1185">Reference proteome</keyword>
<sequence>MASKGLVRLPLPSPLLNSSAGISSCGRPKCGSGRRYFSLPSPRCANPAGPISVNGLVDYFRLLGWIHSQRLSDHPSPITSIASLSEQADASDGLQLNALLRYEADPPSSRRVRTGAWNPVGRPTDGLLAGPEIKRDDRITAASKTNDQEQGVREHGAGILSLSYIITIDQDLTRSENQLADIKLPPQEHVITCSGFLIECQDSKERILATCAHTLWQSNTILANELRHASLISTSHGERTVRSGCLARDQLGNAFMVSQVISALASADVLFFRLIKLPATPPHLQPPNQLALEEAKTDAFLVDSLVDFSSMSLEHHGALDTLASFLTLPVSPYPPPLSSPVCIPQLLNSDAGDSLFHWELGRVIEYKDTMGIKATPGTYDPLNTMIVSAVPRHGSSGGPIVNENGTVVGMIRGFQSAYDQKHAVGFGTVSERFWELFQLPGLRSASFKND</sequence>
<evidence type="ECO:0000313" key="3">
    <source>
        <dbReference type="EnsemblFungi" id="PTTG_05889-t43_1-p1"/>
    </source>
</evidence>
<reference evidence="2" key="1">
    <citation type="submission" date="2009-11" db="EMBL/GenBank/DDBJ databases">
        <authorList>
            <consortium name="The Broad Institute Genome Sequencing Platform"/>
            <person name="Ward D."/>
            <person name="Feldgarden M."/>
            <person name="Earl A."/>
            <person name="Young S.K."/>
            <person name="Zeng Q."/>
            <person name="Koehrsen M."/>
            <person name="Alvarado L."/>
            <person name="Berlin A."/>
            <person name="Bochicchio J."/>
            <person name="Borenstein D."/>
            <person name="Chapman S.B."/>
            <person name="Chen Z."/>
            <person name="Engels R."/>
            <person name="Freedman E."/>
            <person name="Gellesch M."/>
            <person name="Goldberg J."/>
            <person name="Griggs A."/>
            <person name="Gujja S."/>
            <person name="Heilman E."/>
            <person name="Heiman D."/>
            <person name="Hepburn T."/>
            <person name="Howarth C."/>
            <person name="Jen D."/>
            <person name="Larson L."/>
            <person name="Lewis B."/>
            <person name="Mehta T."/>
            <person name="Park D."/>
            <person name="Pearson M."/>
            <person name="Roberts A."/>
            <person name="Saif S."/>
            <person name="Shea T."/>
            <person name="Shenoy N."/>
            <person name="Sisk P."/>
            <person name="Stolte C."/>
            <person name="Sykes S."/>
            <person name="Thomson T."/>
            <person name="Walk T."/>
            <person name="White J."/>
            <person name="Yandava C."/>
            <person name="Izard J."/>
            <person name="Baranova O.V."/>
            <person name="Blanton J.M."/>
            <person name="Tanner A.C."/>
            <person name="Dewhirst F.E."/>
            <person name="Haas B."/>
            <person name="Nusbaum C."/>
            <person name="Birren B."/>
        </authorList>
    </citation>
    <scope>NUCLEOTIDE SEQUENCE [LARGE SCALE GENOMIC DNA]</scope>
    <source>
        <strain evidence="2">1-1 BBBD Race 1</strain>
    </source>
</reference>
<dbReference type="InterPro" id="IPR009003">
    <property type="entry name" value="Peptidase_S1_PA"/>
</dbReference>
<dbReference type="PROSITE" id="PS51257">
    <property type="entry name" value="PROKAR_LIPOPROTEIN"/>
    <property type="match status" value="1"/>
</dbReference>
<dbReference type="Pfam" id="PF13365">
    <property type="entry name" value="Trypsin_2"/>
    <property type="match status" value="1"/>
</dbReference>
<feature type="region of interest" description="Disordered" evidence="1">
    <location>
        <begin position="110"/>
        <end position="130"/>
    </location>
</feature>
<dbReference type="STRING" id="630390.A0A180GY89"/>